<evidence type="ECO:0000313" key="2">
    <source>
        <dbReference type="EMBL" id="KAG6474017.1"/>
    </source>
</evidence>
<dbReference type="AlphaFoldDB" id="A0A8J5ERH3"/>
<reference evidence="2 3" key="1">
    <citation type="submission" date="2020-08" db="EMBL/GenBank/DDBJ databases">
        <title>Plant Genome Project.</title>
        <authorList>
            <person name="Zhang R.-G."/>
        </authorList>
    </citation>
    <scope>NUCLEOTIDE SEQUENCE [LARGE SCALE GENOMIC DNA]</scope>
    <source>
        <tissue evidence="2">Rhizome</tissue>
    </source>
</reference>
<dbReference type="EMBL" id="JACMSC010000019">
    <property type="protein sequence ID" value="KAG6474017.1"/>
    <property type="molecule type" value="Genomic_DNA"/>
</dbReference>
<dbReference type="CDD" id="cd11660">
    <property type="entry name" value="SANT_TRF"/>
    <property type="match status" value="1"/>
</dbReference>
<keyword evidence="3" id="KW-1185">Reference proteome</keyword>
<gene>
    <name evidence="2" type="ORF">ZIOFF_067940</name>
</gene>
<dbReference type="GO" id="GO:0005783">
    <property type="term" value="C:endoplasmic reticulum"/>
    <property type="evidence" value="ECO:0007669"/>
    <property type="project" value="TreeGrafter"/>
</dbReference>
<sequence length="677" mass="75420">MEPLLKWAGNPNVTVVVLDLQVFAIPRITLKPLVPNFPCFGKILVSLMEKPHVDFGLKLLGANVMSIPGLYRFVQVGGRDTVLVDVLSRRIHLVSDRPTIIFGADVTLSHPGEDSSPSIVVMLPKLISAMKGSLAQHGSPSNFKLHVKWAPDVYDPPCTLLLHTVKKKHHQLPKARKNYYNKHKTKSARGSNNDRRTANRSLTSYKTESFNASRTTAIAVHAGTTRLPPPPNARASPSIHGVEPSLAVSPHSSPRAAHPGKTPLRLRQCDQAAICKRLTLWLGSARCRSVLAETLKEKRQVHSAYMVDFESLYDLRQGFFVPVCVCGLQSSGMKIGGLLDAPVVLGFLSYQSIGSAGRLFGIGDGDVYSATRDMMKSASPSTSCIRSARYELQAKSSEKFTDLNEISDMPNALDSLAETTPDRETIFINNATAKQFPDDFSSNFGQDIEMYYEQVLGHHPYCGSGNLTEIDNFSSPFKSMSNGIQVAKQIEHSLGNGMERLSEAQNHDVELLIWENKENAGISNKKLRKTRRCTEQASNFKSRCYGETRGAIPKKPRSLRTPRIRPKLDEIKETMINEDKFSTSAAESKPTFESELRDDASENWNMRIRNLKCGFRRKKHNKIWTLTEVIKLIEGVSHCGVGRWIEIKKYSFPAFAFRNSIDLKVLDASHLSMLSQI</sequence>
<accession>A0A8J5ERH3</accession>
<dbReference type="Gene3D" id="1.10.246.220">
    <property type="match status" value="1"/>
</dbReference>
<comment type="caution">
    <text evidence="2">The sequence shown here is derived from an EMBL/GenBank/DDBJ whole genome shotgun (WGS) entry which is preliminary data.</text>
</comment>
<protein>
    <submittedName>
        <fullName evidence="2">Uncharacterized protein</fullName>
    </submittedName>
</protein>
<organism evidence="2 3">
    <name type="scientific">Zingiber officinale</name>
    <name type="common">Ginger</name>
    <name type="synonym">Amomum zingiber</name>
    <dbReference type="NCBI Taxonomy" id="94328"/>
    <lineage>
        <taxon>Eukaryota</taxon>
        <taxon>Viridiplantae</taxon>
        <taxon>Streptophyta</taxon>
        <taxon>Embryophyta</taxon>
        <taxon>Tracheophyta</taxon>
        <taxon>Spermatophyta</taxon>
        <taxon>Magnoliopsida</taxon>
        <taxon>Liliopsida</taxon>
        <taxon>Zingiberales</taxon>
        <taxon>Zingiberaceae</taxon>
        <taxon>Zingiber</taxon>
    </lineage>
</organism>
<dbReference type="PANTHER" id="PTHR10774">
    <property type="entry name" value="EXTENDED SYNAPTOTAGMIN-RELATED"/>
    <property type="match status" value="1"/>
</dbReference>
<feature type="region of interest" description="Disordered" evidence="1">
    <location>
        <begin position="223"/>
        <end position="262"/>
    </location>
</feature>
<proteinExistence type="predicted"/>
<feature type="compositionally biased region" description="Basic residues" evidence="1">
    <location>
        <begin position="169"/>
        <end position="187"/>
    </location>
</feature>
<dbReference type="Proteomes" id="UP000734854">
    <property type="component" value="Unassembled WGS sequence"/>
</dbReference>
<feature type="region of interest" description="Disordered" evidence="1">
    <location>
        <begin position="169"/>
        <end position="198"/>
    </location>
</feature>
<dbReference type="PANTHER" id="PTHR10774:SF188">
    <property type="entry name" value="SYNAPTOTAGMIN-2"/>
    <property type="match status" value="1"/>
</dbReference>
<dbReference type="InterPro" id="IPR009057">
    <property type="entry name" value="Homeodomain-like_sf"/>
</dbReference>
<dbReference type="InterPro" id="IPR045050">
    <property type="entry name" value="Synaptotagmin_plant"/>
</dbReference>
<evidence type="ECO:0000256" key="1">
    <source>
        <dbReference type="SAM" id="MobiDB-lite"/>
    </source>
</evidence>
<evidence type="ECO:0000313" key="3">
    <source>
        <dbReference type="Proteomes" id="UP000734854"/>
    </source>
</evidence>
<dbReference type="SUPFAM" id="SSF46689">
    <property type="entry name" value="Homeodomain-like"/>
    <property type="match status" value="1"/>
</dbReference>
<name>A0A8J5ERH3_ZINOF</name>
<dbReference type="GO" id="GO:0008289">
    <property type="term" value="F:lipid binding"/>
    <property type="evidence" value="ECO:0007669"/>
    <property type="project" value="InterPro"/>
</dbReference>